<sequence length="327" mass="33588">MQWPTRFSLFFLVLFLQGFSALGQQFWSDRDSAMAMTNGFVGCLKQSGYFSSEQMDDLDLIIDTTAMQLDKMGNRVSEHKLKALTMGMAGSMAETVVSSPYGVSPALMNSIDSCLTGSMLQGNLLLLLLPKPHQQATATSYAGSAGVGNVVSGYTSTTSTSSASSSSQANANSYQAPAQEPQEGFGGADLGQERGWVLEAGGSRRIWCGWRWAGAGAGAGLVPGAGEPVGYGRGETGAGRSLTRGCVSGAGGAGGEIGGGYGSGLGRGRGRAAAGAGGAPETWSRGFWTGAGLEAVQFWSWWTGDMGVAMRRSGADAGGQELAPEPG</sequence>
<dbReference type="Pfam" id="PF16763">
    <property type="entry name" value="Spidroin_N"/>
    <property type="match status" value="1"/>
</dbReference>
<keyword evidence="2" id="KW-0732">Signal</keyword>
<organism evidence="4 5">
    <name type="scientific">Argiope bruennichi</name>
    <name type="common">Wasp spider</name>
    <name type="synonym">Aranea bruennichi</name>
    <dbReference type="NCBI Taxonomy" id="94029"/>
    <lineage>
        <taxon>Eukaryota</taxon>
        <taxon>Metazoa</taxon>
        <taxon>Ecdysozoa</taxon>
        <taxon>Arthropoda</taxon>
        <taxon>Chelicerata</taxon>
        <taxon>Arachnida</taxon>
        <taxon>Araneae</taxon>
        <taxon>Araneomorphae</taxon>
        <taxon>Entelegynae</taxon>
        <taxon>Araneoidea</taxon>
        <taxon>Araneidae</taxon>
        <taxon>Argiope</taxon>
    </lineage>
</organism>
<evidence type="ECO:0000313" key="4">
    <source>
        <dbReference type="EMBL" id="KAF8788556.1"/>
    </source>
</evidence>
<feature type="region of interest" description="Disordered" evidence="1">
    <location>
        <begin position="154"/>
        <end position="189"/>
    </location>
</feature>
<dbReference type="AlphaFoldDB" id="A0A8T0FBL9"/>
<dbReference type="InterPro" id="IPR038243">
    <property type="entry name" value="Spidroin_N_sf"/>
</dbReference>
<evidence type="ECO:0000313" key="5">
    <source>
        <dbReference type="Proteomes" id="UP000807504"/>
    </source>
</evidence>
<proteinExistence type="predicted"/>
<dbReference type="Proteomes" id="UP000807504">
    <property type="component" value="Unassembled WGS sequence"/>
</dbReference>
<comment type="caution">
    <text evidence="4">The sequence shown here is derived from an EMBL/GenBank/DDBJ whole genome shotgun (WGS) entry which is preliminary data.</text>
</comment>
<dbReference type="Gene3D" id="1.10.274.70">
    <property type="match status" value="1"/>
</dbReference>
<reference evidence="4" key="1">
    <citation type="journal article" date="2020" name="bioRxiv">
        <title>Chromosome-level reference genome of the European wasp spider Argiope bruennichi: a resource for studies on range expansion and evolutionary adaptation.</title>
        <authorList>
            <person name="Sheffer M.M."/>
            <person name="Hoppe A."/>
            <person name="Krehenwinkel H."/>
            <person name="Uhl G."/>
            <person name="Kuss A.W."/>
            <person name="Jensen L."/>
            <person name="Jensen C."/>
            <person name="Gillespie R.G."/>
            <person name="Hoff K.J."/>
            <person name="Prost S."/>
        </authorList>
    </citation>
    <scope>NUCLEOTIDE SEQUENCE</scope>
</reference>
<feature type="chain" id="PRO_5035824551" description="Spidroin N-terminal domain-containing protein" evidence="2">
    <location>
        <begin position="24"/>
        <end position="327"/>
    </location>
</feature>
<feature type="domain" description="Spidroin N-terminal" evidence="3">
    <location>
        <begin position="27"/>
        <end position="121"/>
    </location>
</feature>
<accession>A0A8T0FBL9</accession>
<reference evidence="4" key="2">
    <citation type="submission" date="2020-06" db="EMBL/GenBank/DDBJ databases">
        <authorList>
            <person name="Sheffer M."/>
        </authorList>
    </citation>
    <scope>NUCLEOTIDE SEQUENCE</scope>
</reference>
<evidence type="ECO:0000256" key="2">
    <source>
        <dbReference type="SAM" id="SignalP"/>
    </source>
</evidence>
<dbReference type="EMBL" id="JABXBU010000012">
    <property type="protein sequence ID" value="KAF8788556.1"/>
    <property type="molecule type" value="Genomic_DNA"/>
</dbReference>
<gene>
    <name evidence="4" type="ORF">HNY73_006585</name>
</gene>
<name>A0A8T0FBL9_ARGBR</name>
<dbReference type="InterPro" id="IPR031913">
    <property type="entry name" value="Spidroin_N"/>
</dbReference>
<feature type="compositionally biased region" description="Low complexity" evidence="1">
    <location>
        <begin position="154"/>
        <end position="176"/>
    </location>
</feature>
<keyword evidence="5" id="KW-1185">Reference proteome</keyword>
<evidence type="ECO:0000259" key="3">
    <source>
        <dbReference type="Pfam" id="PF16763"/>
    </source>
</evidence>
<evidence type="ECO:0000256" key="1">
    <source>
        <dbReference type="SAM" id="MobiDB-lite"/>
    </source>
</evidence>
<protein>
    <recommendedName>
        <fullName evidence="3">Spidroin N-terminal domain-containing protein</fullName>
    </recommendedName>
</protein>
<feature type="signal peptide" evidence="2">
    <location>
        <begin position="1"/>
        <end position="23"/>
    </location>
</feature>